<dbReference type="InterPro" id="IPR050191">
    <property type="entry name" value="ATP-dep_DNA_ligase"/>
</dbReference>
<evidence type="ECO:0000256" key="1">
    <source>
        <dbReference type="ARBA" id="ARBA00007572"/>
    </source>
</evidence>
<name>A0A2D2CWE5_METT3</name>
<dbReference type="NCBIfam" id="TIGR02777">
    <property type="entry name" value="LigD_PE_dom"/>
    <property type="match status" value="1"/>
</dbReference>
<evidence type="ECO:0000313" key="7">
    <source>
        <dbReference type="Proteomes" id="UP000230709"/>
    </source>
</evidence>
<dbReference type="InterPro" id="IPR014144">
    <property type="entry name" value="LigD_PE_domain"/>
</dbReference>
<evidence type="ECO:0000256" key="2">
    <source>
        <dbReference type="ARBA" id="ARBA00012727"/>
    </source>
</evidence>
<sequence>MIARAAASLEAYRAKRDFSRTREPRGDEARDAAEQGAYVVQKHRARRTHFDLRLELDGVLKSWAVTRGPSLDPSEKRLAVRTEDHPLEYGRFEGNIAAGEYGAGEVMLWDRGHWSPQGDVRRGIEEGHFKFTLAGERLRGGFALTRLPRRGKERRENWLLVKEKDRFADRACDPVHEWTKSVASGRGFAEIAAEDERPAHLPKFRAPQLATLAAAPPTGRDWLHEIKFDGYRAIVAAAGGTARVYTRSGLDWTDKFRRIAEAVAQLPMRSALVDGEIVATDECGRSDFGRLQKALETHADSLVFYVFDLLEIDGEDIAKAPLEQRKARLAELTREAPAAIRYSDHVRGEGPRFLEECCRMRLEGVVSKRADRPYVSGRRLSWIKTKCIGRDEFVVGGYRPSAKKGRPFASLLLGEYEDGVLRYRGRVGAGFSDADLGQVAERLEARKNSPFAELPRDIARAARYVEPRLVVEIAYAERTSEGVLRHPRFVALREDKPAKEVRAAPRRGGKR</sequence>
<gene>
    <name evidence="6" type="ORF">CQW49_03455</name>
</gene>
<dbReference type="PANTHER" id="PTHR45674:SF4">
    <property type="entry name" value="DNA LIGASE 1"/>
    <property type="match status" value="1"/>
</dbReference>
<evidence type="ECO:0000256" key="4">
    <source>
        <dbReference type="ARBA" id="ARBA00034003"/>
    </source>
</evidence>
<comment type="similarity">
    <text evidence="1">Belongs to the ATP-dependent DNA ligase family.</text>
</comment>
<organism evidence="6 7">
    <name type="scientific">Methylosinus trichosporium (strain ATCC 35070 / NCIMB 11131 / UNIQEM 75 / OB3b)</name>
    <dbReference type="NCBI Taxonomy" id="595536"/>
    <lineage>
        <taxon>Bacteria</taxon>
        <taxon>Pseudomonadati</taxon>
        <taxon>Pseudomonadota</taxon>
        <taxon>Alphaproteobacteria</taxon>
        <taxon>Hyphomicrobiales</taxon>
        <taxon>Methylocystaceae</taxon>
        <taxon>Methylosinus</taxon>
    </lineage>
</organism>
<evidence type="ECO:0000256" key="3">
    <source>
        <dbReference type="ARBA" id="ARBA00022598"/>
    </source>
</evidence>
<dbReference type="EMBL" id="CP023737">
    <property type="protein sequence ID" value="ATQ67045.1"/>
    <property type="molecule type" value="Genomic_DNA"/>
</dbReference>
<dbReference type="CDD" id="cd07906">
    <property type="entry name" value="Adenylation_DNA_ligase_LigD_LigC"/>
    <property type="match status" value="1"/>
</dbReference>
<dbReference type="GO" id="GO:0006281">
    <property type="term" value="P:DNA repair"/>
    <property type="evidence" value="ECO:0007669"/>
    <property type="project" value="InterPro"/>
</dbReference>
<dbReference type="GO" id="GO:0005524">
    <property type="term" value="F:ATP binding"/>
    <property type="evidence" value="ECO:0007669"/>
    <property type="project" value="InterPro"/>
</dbReference>
<dbReference type="Proteomes" id="UP000230709">
    <property type="component" value="Chromosome"/>
</dbReference>
<dbReference type="SUPFAM" id="SSF56091">
    <property type="entry name" value="DNA ligase/mRNA capping enzyme, catalytic domain"/>
    <property type="match status" value="1"/>
</dbReference>
<feature type="domain" description="ATP-dependent DNA ligase family profile" evidence="5">
    <location>
        <begin position="295"/>
        <end position="417"/>
    </location>
</feature>
<dbReference type="KEGG" id="mtw:CQW49_03455"/>
<dbReference type="PROSITE" id="PS50160">
    <property type="entry name" value="DNA_LIGASE_A3"/>
    <property type="match status" value="1"/>
</dbReference>
<dbReference type="GO" id="GO:0003910">
    <property type="term" value="F:DNA ligase (ATP) activity"/>
    <property type="evidence" value="ECO:0007669"/>
    <property type="project" value="UniProtKB-EC"/>
</dbReference>
<dbReference type="AlphaFoldDB" id="A0A2D2CWE5"/>
<reference evidence="7" key="1">
    <citation type="submission" date="2017-10" db="EMBL/GenBank/DDBJ databases">
        <title>Completed PacBio SMRT sequence of Methylosinus trichosporium OB3b reveals presence of a third large plasmid.</title>
        <authorList>
            <person name="Charles T.C."/>
            <person name="Lynch M.D.J."/>
            <person name="Heil J.R."/>
            <person name="Cheng J."/>
        </authorList>
    </citation>
    <scope>NUCLEOTIDE SEQUENCE [LARGE SCALE GENOMIC DNA]</scope>
    <source>
        <strain evidence="7">OB3b</strain>
    </source>
</reference>
<dbReference type="PANTHER" id="PTHR45674">
    <property type="entry name" value="DNA LIGASE 1/3 FAMILY MEMBER"/>
    <property type="match status" value="1"/>
</dbReference>
<dbReference type="Pfam" id="PF04679">
    <property type="entry name" value="DNA_ligase_A_C"/>
    <property type="match status" value="1"/>
</dbReference>
<dbReference type="GO" id="GO:0006310">
    <property type="term" value="P:DNA recombination"/>
    <property type="evidence" value="ECO:0007669"/>
    <property type="project" value="InterPro"/>
</dbReference>
<evidence type="ECO:0000259" key="5">
    <source>
        <dbReference type="PROSITE" id="PS50160"/>
    </source>
</evidence>
<dbReference type="InterPro" id="IPR014146">
    <property type="entry name" value="LigD_ligase_dom"/>
</dbReference>
<keyword evidence="3" id="KW-0436">Ligase</keyword>
<dbReference type="RefSeq" id="WP_003612223.1">
    <property type="nucleotide sequence ID" value="NZ_ADVE02000001.1"/>
</dbReference>
<dbReference type="Pfam" id="PF13298">
    <property type="entry name" value="LigD_N"/>
    <property type="match status" value="1"/>
</dbReference>
<dbReference type="InterPro" id="IPR012310">
    <property type="entry name" value="DNA_ligase_ATP-dep_cent"/>
</dbReference>
<dbReference type="NCBIfam" id="TIGR02779">
    <property type="entry name" value="NHEJ_ligase_lig"/>
    <property type="match status" value="1"/>
</dbReference>
<dbReference type="InterPro" id="IPR012309">
    <property type="entry name" value="DNA_ligase_ATP-dep_C"/>
</dbReference>
<evidence type="ECO:0000313" key="6">
    <source>
        <dbReference type="EMBL" id="ATQ67045.1"/>
    </source>
</evidence>
<keyword evidence="7" id="KW-1185">Reference proteome</keyword>
<dbReference type="SUPFAM" id="SSF50249">
    <property type="entry name" value="Nucleic acid-binding proteins"/>
    <property type="match status" value="1"/>
</dbReference>
<dbReference type="EC" id="6.5.1.1" evidence="2"/>
<proteinExistence type="inferred from homology"/>
<dbReference type="Gene3D" id="3.30.470.30">
    <property type="entry name" value="DNA ligase/mRNA capping enzyme"/>
    <property type="match status" value="1"/>
</dbReference>
<dbReference type="Gene3D" id="3.30.1490.70">
    <property type="match status" value="1"/>
</dbReference>
<dbReference type="Pfam" id="PF01068">
    <property type="entry name" value="DNA_ligase_A_M"/>
    <property type="match status" value="1"/>
</dbReference>
<dbReference type="Gene3D" id="2.40.50.140">
    <property type="entry name" value="Nucleic acid-binding proteins"/>
    <property type="match status" value="1"/>
</dbReference>
<comment type="catalytic activity">
    <reaction evidence="4">
        <text>ATP + (deoxyribonucleotide)n-3'-hydroxyl + 5'-phospho-(deoxyribonucleotide)m = (deoxyribonucleotide)n+m + AMP + diphosphate.</text>
        <dbReference type="EC" id="6.5.1.1"/>
    </reaction>
</comment>
<dbReference type="STRING" id="595536.GCA_000178815_04469"/>
<dbReference type="InterPro" id="IPR012340">
    <property type="entry name" value="NA-bd_OB-fold"/>
</dbReference>
<accession>A0A2D2CWE5</accession>
<protein>
    <recommendedName>
        <fullName evidence="2">DNA ligase (ATP)</fullName>
        <ecNumber evidence="2">6.5.1.1</ecNumber>
    </recommendedName>
</protein>
<dbReference type="CDD" id="cd07971">
    <property type="entry name" value="OBF_DNA_ligase_LigD"/>
    <property type="match status" value="1"/>
</dbReference>